<evidence type="ECO:0000256" key="7">
    <source>
        <dbReference type="ARBA" id="ARBA00023128"/>
    </source>
</evidence>
<comment type="subunit">
    <text evidence="9">Component of the TIM22 complex.</text>
</comment>
<sequence length="169" mass="17391">MSNPFGAMGGPQPAGGAGAAGPSPEEQRTIQMIQGAMESCPVRMGMAGAAGFAMGAAFGLFMSSFEYSGPQMDQDIVNQSTKQQLRAVAKDMFNRSRSMAKNFAVVGAIYSGTECCIESYRAKNDLGNSMAAGCVTGGLLAARAGPQAAAFGCAGFAAFSTAIDYYMRS</sequence>
<feature type="region of interest" description="Disordered" evidence="10">
    <location>
        <begin position="1"/>
        <end position="26"/>
    </location>
</feature>
<dbReference type="GO" id="GO:0005198">
    <property type="term" value="F:structural molecule activity"/>
    <property type="evidence" value="ECO:0007669"/>
    <property type="project" value="EnsemblFungi"/>
</dbReference>
<dbReference type="Proteomes" id="UP000242180">
    <property type="component" value="Unassembled WGS sequence"/>
</dbReference>
<organism evidence="11 12">
    <name type="scientific">Syncephalastrum racemosum</name>
    <name type="common">Filamentous fungus</name>
    <dbReference type="NCBI Taxonomy" id="13706"/>
    <lineage>
        <taxon>Eukaryota</taxon>
        <taxon>Fungi</taxon>
        <taxon>Fungi incertae sedis</taxon>
        <taxon>Mucoromycota</taxon>
        <taxon>Mucoromycotina</taxon>
        <taxon>Mucoromycetes</taxon>
        <taxon>Mucorales</taxon>
        <taxon>Syncephalastraceae</taxon>
        <taxon>Syncephalastrum</taxon>
    </lineage>
</organism>
<dbReference type="InParanoid" id="A0A1X2H0N8"/>
<evidence type="ECO:0000256" key="1">
    <source>
        <dbReference type="ARBA" id="ARBA00004448"/>
    </source>
</evidence>
<evidence type="ECO:0000256" key="3">
    <source>
        <dbReference type="ARBA" id="ARBA00020722"/>
    </source>
</evidence>
<dbReference type="Pfam" id="PF02466">
    <property type="entry name" value="Tim17"/>
    <property type="match status" value="1"/>
</dbReference>
<evidence type="ECO:0000256" key="9">
    <source>
        <dbReference type="RuleBase" id="RU367038"/>
    </source>
</evidence>
<comment type="similarity">
    <text evidence="2 9">Belongs to the Tim17/Tim22/Tim23 family.</text>
</comment>
<feature type="compositionally biased region" description="Gly residues" evidence="10">
    <location>
        <begin position="7"/>
        <end position="19"/>
    </location>
</feature>
<reference evidence="11 12" key="1">
    <citation type="submission" date="2016-07" db="EMBL/GenBank/DDBJ databases">
        <title>Pervasive Adenine N6-methylation of Active Genes in Fungi.</title>
        <authorList>
            <consortium name="DOE Joint Genome Institute"/>
            <person name="Mondo S.J."/>
            <person name="Dannebaum R.O."/>
            <person name="Kuo R.C."/>
            <person name="Labutti K."/>
            <person name="Haridas S."/>
            <person name="Kuo A."/>
            <person name="Salamov A."/>
            <person name="Ahrendt S.R."/>
            <person name="Lipzen A."/>
            <person name="Sullivan W."/>
            <person name="Andreopoulos W.B."/>
            <person name="Clum A."/>
            <person name="Lindquist E."/>
            <person name="Daum C."/>
            <person name="Ramamoorthy G.K."/>
            <person name="Gryganskyi A."/>
            <person name="Culley D."/>
            <person name="Magnuson J.K."/>
            <person name="James T.Y."/>
            <person name="O'Malley M.A."/>
            <person name="Stajich J.E."/>
            <person name="Spatafora J.W."/>
            <person name="Visel A."/>
            <person name="Grigoriev I.V."/>
        </authorList>
    </citation>
    <scope>NUCLEOTIDE SEQUENCE [LARGE SCALE GENOMIC DNA]</scope>
    <source>
        <strain evidence="11 12">NRRL 2496</strain>
    </source>
</reference>
<evidence type="ECO:0000256" key="5">
    <source>
        <dbReference type="ARBA" id="ARBA00022792"/>
    </source>
</evidence>
<protein>
    <recommendedName>
        <fullName evidence="3 9">Mitochondrial import inner membrane translocase subunit TIM22</fullName>
    </recommendedName>
</protein>
<dbReference type="InterPro" id="IPR039175">
    <property type="entry name" value="TIM22"/>
</dbReference>
<dbReference type="AlphaFoldDB" id="A0A1X2H0N8"/>
<dbReference type="PANTHER" id="PTHR14110:SF0">
    <property type="entry name" value="MITOCHONDRIAL IMPORT INNER MEMBRANE TRANSLOCASE SUBUNIT TIM22"/>
    <property type="match status" value="1"/>
</dbReference>
<keyword evidence="9" id="KW-0811">Translocation</keyword>
<comment type="subcellular location">
    <subcellularLocation>
        <location evidence="1 9">Mitochondrion inner membrane</location>
        <topology evidence="1 9">Multi-pass membrane protein</topology>
    </subcellularLocation>
</comment>
<keyword evidence="7 9" id="KW-0496">Mitochondrion</keyword>
<keyword evidence="12" id="KW-1185">Reference proteome</keyword>
<keyword evidence="6" id="KW-1133">Transmembrane helix</keyword>
<keyword evidence="9" id="KW-0653">Protein transport</keyword>
<dbReference type="PANTHER" id="PTHR14110">
    <property type="entry name" value="MITOCHONDRIAL IMPORT INNER MEMBRANE TRANSLOCASE SUBUNIT TIM22"/>
    <property type="match status" value="1"/>
</dbReference>
<proteinExistence type="inferred from homology"/>
<dbReference type="EMBL" id="MCGN01000011">
    <property type="protein sequence ID" value="ORY90997.1"/>
    <property type="molecule type" value="Genomic_DNA"/>
</dbReference>
<keyword evidence="5 9" id="KW-0999">Mitochondrion inner membrane</keyword>
<evidence type="ECO:0000256" key="8">
    <source>
        <dbReference type="ARBA" id="ARBA00023136"/>
    </source>
</evidence>
<evidence type="ECO:0000256" key="2">
    <source>
        <dbReference type="ARBA" id="ARBA00008444"/>
    </source>
</evidence>
<accession>A0A1X2H0N8</accession>
<keyword evidence="8" id="KW-0472">Membrane</keyword>
<evidence type="ECO:0000256" key="6">
    <source>
        <dbReference type="ARBA" id="ARBA00022989"/>
    </source>
</evidence>
<dbReference type="GO" id="GO:0008320">
    <property type="term" value="F:protein transmembrane transporter activity"/>
    <property type="evidence" value="ECO:0007669"/>
    <property type="project" value="UniProtKB-UniRule"/>
</dbReference>
<dbReference type="OrthoDB" id="75343at2759"/>
<dbReference type="STRING" id="13706.A0A1X2H0N8"/>
<keyword evidence="9" id="KW-0813">Transport</keyword>
<gene>
    <name evidence="11" type="ORF">BCR43DRAFT_92958</name>
</gene>
<dbReference type="GO" id="GO:0042721">
    <property type="term" value="C:TIM22 mitochondrial import inner membrane insertion complex"/>
    <property type="evidence" value="ECO:0007669"/>
    <property type="project" value="UniProtKB-UniRule"/>
</dbReference>
<evidence type="ECO:0000313" key="12">
    <source>
        <dbReference type="Proteomes" id="UP000242180"/>
    </source>
</evidence>
<evidence type="ECO:0000313" key="11">
    <source>
        <dbReference type="EMBL" id="ORY90997.1"/>
    </source>
</evidence>
<comment type="function">
    <text evidence="9">Essential core component of the TIM22 complex, a complex that mediates the import and insertion of multi-pass transmembrane proteins into the mitochondrial inner membrane. In the TIM22 complex, it constitutes the voltage-activated and signal-gated channel. Forms a twin-pore translocase that uses the membrane potential as external driving force in 2 voltage-dependent steps.</text>
</comment>
<dbReference type="OMA" id="VNPNMAD"/>
<dbReference type="GO" id="GO:0030943">
    <property type="term" value="F:mitochondrion targeting sequence binding"/>
    <property type="evidence" value="ECO:0007669"/>
    <property type="project" value="EnsemblFungi"/>
</dbReference>
<dbReference type="GO" id="GO:0045039">
    <property type="term" value="P:protein insertion into mitochondrial inner membrane"/>
    <property type="evidence" value="ECO:0007669"/>
    <property type="project" value="UniProtKB-UniRule"/>
</dbReference>
<evidence type="ECO:0000256" key="10">
    <source>
        <dbReference type="SAM" id="MobiDB-lite"/>
    </source>
</evidence>
<keyword evidence="4" id="KW-0812">Transmembrane</keyword>
<dbReference type="FunCoup" id="A0A1X2H0N8">
    <property type="interactions" value="410"/>
</dbReference>
<name>A0A1X2H0N8_SYNRA</name>
<evidence type="ECO:0000256" key="4">
    <source>
        <dbReference type="ARBA" id="ARBA00022692"/>
    </source>
</evidence>
<comment type="caution">
    <text evidence="11">The sequence shown here is derived from an EMBL/GenBank/DDBJ whole genome shotgun (WGS) entry which is preliminary data.</text>
</comment>